<evidence type="ECO:0000256" key="1">
    <source>
        <dbReference type="SAM" id="MobiDB-lite"/>
    </source>
</evidence>
<dbReference type="EMBL" id="KN847499">
    <property type="protein sequence ID" value="KIW11306.1"/>
    <property type="molecule type" value="Genomic_DNA"/>
</dbReference>
<organism evidence="2 3">
    <name type="scientific">Exophiala spinifera</name>
    <dbReference type="NCBI Taxonomy" id="91928"/>
    <lineage>
        <taxon>Eukaryota</taxon>
        <taxon>Fungi</taxon>
        <taxon>Dikarya</taxon>
        <taxon>Ascomycota</taxon>
        <taxon>Pezizomycotina</taxon>
        <taxon>Eurotiomycetes</taxon>
        <taxon>Chaetothyriomycetidae</taxon>
        <taxon>Chaetothyriales</taxon>
        <taxon>Herpotrichiellaceae</taxon>
        <taxon>Exophiala</taxon>
    </lineage>
</organism>
<protein>
    <submittedName>
        <fullName evidence="2">Uncharacterized protein</fullName>
    </submittedName>
</protein>
<name>A0A0D1Y8I4_9EURO</name>
<accession>A0A0D1Y8I4</accession>
<feature type="compositionally biased region" description="Polar residues" evidence="1">
    <location>
        <begin position="232"/>
        <end position="245"/>
    </location>
</feature>
<keyword evidence="3" id="KW-1185">Reference proteome</keyword>
<feature type="region of interest" description="Disordered" evidence="1">
    <location>
        <begin position="126"/>
        <end position="156"/>
    </location>
</feature>
<feature type="compositionally biased region" description="Low complexity" evidence="1">
    <location>
        <begin position="186"/>
        <end position="202"/>
    </location>
</feature>
<evidence type="ECO:0000313" key="2">
    <source>
        <dbReference type="EMBL" id="KIW11306.1"/>
    </source>
</evidence>
<dbReference type="STRING" id="91928.A0A0D1Y8I4"/>
<evidence type="ECO:0000313" key="3">
    <source>
        <dbReference type="Proteomes" id="UP000053328"/>
    </source>
</evidence>
<gene>
    <name evidence="2" type="ORF">PV08_10606</name>
</gene>
<dbReference type="OrthoDB" id="4119414at2759"/>
<dbReference type="RefSeq" id="XP_016231522.1">
    <property type="nucleotide sequence ID" value="XM_016384920.1"/>
</dbReference>
<feature type="region of interest" description="Disordered" evidence="1">
    <location>
        <begin position="168"/>
        <end position="206"/>
    </location>
</feature>
<dbReference type="AlphaFoldDB" id="A0A0D1Y8I4"/>
<feature type="compositionally biased region" description="Polar residues" evidence="1">
    <location>
        <begin position="168"/>
        <end position="185"/>
    </location>
</feature>
<reference evidence="2 3" key="1">
    <citation type="submission" date="2015-01" db="EMBL/GenBank/DDBJ databases">
        <title>The Genome Sequence of Exophiala spinifera CBS89968.</title>
        <authorList>
            <consortium name="The Broad Institute Genomics Platform"/>
            <person name="Cuomo C."/>
            <person name="de Hoog S."/>
            <person name="Gorbushina A."/>
            <person name="Stielow B."/>
            <person name="Teixiera M."/>
            <person name="Abouelleil A."/>
            <person name="Chapman S.B."/>
            <person name="Priest M."/>
            <person name="Young S.K."/>
            <person name="Wortman J."/>
            <person name="Nusbaum C."/>
            <person name="Birren B."/>
        </authorList>
    </citation>
    <scope>NUCLEOTIDE SEQUENCE [LARGE SCALE GENOMIC DNA]</scope>
    <source>
        <strain evidence="2 3">CBS 89968</strain>
    </source>
</reference>
<dbReference type="Proteomes" id="UP000053328">
    <property type="component" value="Unassembled WGS sequence"/>
</dbReference>
<feature type="region of interest" description="Disordered" evidence="1">
    <location>
        <begin position="220"/>
        <end position="245"/>
    </location>
</feature>
<dbReference type="GeneID" id="27337689"/>
<dbReference type="VEuPathDB" id="FungiDB:PV08_10606"/>
<dbReference type="HOGENOM" id="CLU_811427_0_0_1"/>
<sequence>MGEEAILPSAGHDVPVTVAGSRRRSAMEDRDARLAKRTILLAPTPLEGDAMLEVSELMHDVGPSELPPLTPGFNYSYCRMRDVYDEAVQRLYWACRRRRDFPGDVPDESMGAVTTDAILHGLGLIGPGHEDPTVPMAAGETRKDADSSAEEIGPDQDHHQLLTRLSTAEGSTPNDQGDLSPTTTRSSFSSSSRSYDGSAMSSVPSLTQVTTTATTADMGFDMNVDAPPQGIHYSSSASSRSTNLDSMTATPTMTNNHTCYGVDVESYLNVDAFLDANFCGMPDSDASVSMGIFNDAMTFKSHHGGHVNGSLFPGQQTFSPTKGDGYLSPWPGSLAAVYSSAP</sequence>
<proteinExistence type="predicted"/>